<keyword evidence="1" id="KW-0472">Membrane</keyword>
<keyword evidence="1" id="KW-1133">Transmembrane helix</keyword>
<gene>
    <name evidence="3" type="ORF">GWO12_09940</name>
</gene>
<organism evidence="3 4">
    <name type="scientific">Candidatus Kutchimonas denitrificans</name>
    <dbReference type="NCBI Taxonomy" id="3056748"/>
    <lineage>
        <taxon>Bacteria</taxon>
        <taxon>Pseudomonadati</taxon>
        <taxon>Gemmatimonadota</taxon>
        <taxon>Gemmatimonadia</taxon>
        <taxon>Candidatus Palauibacterales</taxon>
        <taxon>Candidatus Palauibacteraceae</taxon>
        <taxon>Candidatus Kutchimonas</taxon>
    </lineage>
</organism>
<proteinExistence type="predicted"/>
<evidence type="ECO:0000256" key="1">
    <source>
        <dbReference type="SAM" id="Phobius"/>
    </source>
</evidence>
<dbReference type="EMBL" id="JAACAK010000080">
    <property type="protein sequence ID" value="NIR75412.1"/>
    <property type="molecule type" value="Genomic_DNA"/>
</dbReference>
<feature type="chain" id="PRO_5041930486" description="Outer membrane protein beta-barrel domain-containing protein" evidence="2">
    <location>
        <begin position="20"/>
        <end position="176"/>
    </location>
</feature>
<evidence type="ECO:0008006" key="5">
    <source>
        <dbReference type="Google" id="ProtNLM"/>
    </source>
</evidence>
<evidence type="ECO:0000256" key="2">
    <source>
        <dbReference type="SAM" id="SignalP"/>
    </source>
</evidence>
<keyword evidence="1" id="KW-0812">Transmembrane</keyword>
<protein>
    <recommendedName>
        <fullName evidence="5">Outer membrane protein beta-barrel domain-containing protein</fullName>
    </recommendedName>
</protein>
<evidence type="ECO:0000313" key="3">
    <source>
        <dbReference type="EMBL" id="NIR75412.1"/>
    </source>
</evidence>
<dbReference type="AlphaFoldDB" id="A0AAE4ZA82"/>
<comment type="caution">
    <text evidence="3">The sequence shown here is derived from an EMBL/GenBank/DDBJ whole genome shotgun (WGS) entry which is preliminary data.</text>
</comment>
<reference evidence="3 4" key="1">
    <citation type="submission" date="2020-01" db="EMBL/GenBank/DDBJ databases">
        <title>Genomes assembled from Gulf of Kutch pelagic sediment metagenomes.</title>
        <authorList>
            <person name="Chandrashekar M."/>
            <person name="Mahajan M.S."/>
            <person name="Dave K.J."/>
            <person name="Vatsa P."/>
            <person name="Nathani N.M."/>
        </authorList>
    </citation>
    <scope>NUCLEOTIDE SEQUENCE [LARGE SCALE GENOMIC DNA]</scope>
    <source>
        <strain evidence="3">KS3-K002</strain>
    </source>
</reference>
<name>A0AAE4ZA82_9BACT</name>
<dbReference type="Proteomes" id="UP000702544">
    <property type="component" value="Unassembled WGS sequence"/>
</dbReference>
<sequence length="176" mass="19065">MRKALLVAAFMLLTPAFLAAQTPKWTLGAGVLGLTYETESEVFLATIPGGGGNLGLSSVFIGFFPHDNVAIRPGVNFQLASNGGTAYDALIEAQVEYHFSGVGMASPYVFGLGQFNLFDAGDLSDSETDFAAGGGIGYRLLPFDFWALMFEVSYRRWFDFELNQVMGSVKMEVVFN</sequence>
<accession>A0AAE4ZA82</accession>
<evidence type="ECO:0000313" key="4">
    <source>
        <dbReference type="Proteomes" id="UP000702544"/>
    </source>
</evidence>
<feature type="signal peptide" evidence="2">
    <location>
        <begin position="1"/>
        <end position="19"/>
    </location>
</feature>
<feature type="transmembrane region" description="Helical" evidence="1">
    <location>
        <begin position="43"/>
        <end position="64"/>
    </location>
</feature>
<keyword evidence="2" id="KW-0732">Signal</keyword>